<dbReference type="GO" id="GO:0051664">
    <property type="term" value="P:nuclear pore localization"/>
    <property type="evidence" value="ECO:0007669"/>
    <property type="project" value="TreeGrafter"/>
</dbReference>
<keyword evidence="1 2" id="KW-0175">Coiled coil</keyword>
<reference evidence="4" key="1">
    <citation type="submission" date="2021-02" db="EMBL/GenBank/DDBJ databases">
        <authorList>
            <person name="Nowell W R."/>
        </authorList>
    </citation>
    <scope>NUCLEOTIDE SEQUENCE</scope>
</reference>
<organism evidence="4 6">
    <name type="scientific">Adineta steineri</name>
    <dbReference type="NCBI Taxonomy" id="433720"/>
    <lineage>
        <taxon>Eukaryota</taxon>
        <taxon>Metazoa</taxon>
        <taxon>Spiralia</taxon>
        <taxon>Gnathifera</taxon>
        <taxon>Rotifera</taxon>
        <taxon>Eurotatoria</taxon>
        <taxon>Bdelloidea</taxon>
        <taxon>Adinetida</taxon>
        <taxon>Adinetidae</taxon>
        <taxon>Adineta</taxon>
    </lineage>
</organism>
<dbReference type="Proteomes" id="UP000663844">
    <property type="component" value="Unassembled WGS sequence"/>
</dbReference>
<sequence length="317" mass="36381">MAGHIHGNCVKCGKSGGILLCNGCQQTLCFKHVNEHKEELDKQLEDLINDQDQFQNSLNKQDDSHHLFYEIDQWRKESIEHIKQIAKQAKQDLRLLINQSNDQLLKTCENLKENIHLLKQSEDLSEIQLIKLTNQFNNLKKEINSFQLIKPETNSIFLKVQKQQINEIVPPPPPPPPIIVPPIEKPLPNIEQIHTKQQGSIIISEIDPYGYFIVIEHNGLTTSKDQDMIGWSLKRSIDSYIDMIYKFPNDFTLKHKTSIKILSKQASQTLYLYDIANCLVADSIPTWGTAVKTTTNSIIDVIGDEKDVFVQTFKEIK</sequence>
<dbReference type="SUPFAM" id="SSF74853">
    <property type="entry name" value="Lamin A/C globular tail domain"/>
    <property type="match status" value="1"/>
</dbReference>
<dbReference type="PROSITE" id="PS51841">
    <property type="entry name" value="LTD"/>
    <property type="match status" value="1"/>
</dbReference>
<accession>A0A814T3E3</accession>
<dbReference type="EMBL" id="CAJOAZ010001225">
    <property type="protein sequence ID" value="CAF3784593.1"/>
    <property type="molecule type" value="Genomic_DNA"/>
</dbReference>
<dbReference type="GO" id="GO:0005652">
    <property type="term" value="C:nuclear lamina"/>
    <property type="evidence" value="ECO:0007669"/>
    <property type="project" value="TreeGrafter"/>
</dbReference>
<dbReference type="AlphaFoldDB" id="A0A814T3E3"/>
<dbReference type="PANTHER" id="PTHR45721:SF12">
    <property type="entry name" value="INTERMEDIATE FILAMENT PROTEIN IFA-1"/>
    <property type="match status" value="1"/>
</dbReference>
<evidence type="ECO:0000313" key="4">
    <source>
        <dbReference type="EMBL" id="CAF1156487.1"/>
    </source>
</evidence>
<feature type="coiled-coil region" evidence="2">
    <location>
        <begin position="30"/>
        <end position="121"/>
    </location>
</feature>
<dbReference type="Gene3D" id="2.60.40.1260">
    <property type="entry name" value="Lamin Tail domain"/>
    <property type="match status" value="1"/>
</dbReference>
<dbReference type="EMBL" id="CAJNOG010000299">
    <property type="protein sequence ID" value="CAF1156487.1"/>
    <property type="molecule type" value="Genomic_DNA"/>
</dbReference>
<dbReference type="GO" id="GO:0006998">
    <property type="term" value="P:nuclear envelope organization"/>
    <property type="evidence" value="ECO:0007669"/>
    <property type="project" value="TreeGrafter"/>
</dbReference>
<dbReference type="PANTHER" id="PTHR45721">
    <property type="entry name" value="LAMIN DM0-RELATED"/>
    <property type="match status" value="1"/>
</dbReference>
<dbReference type="GO" id="GO:0007097">
    <property type="term" value="P:nuclear migration"/>
    <property type="evidence" value="ECO:0007669"/>
    <property type="project" value="TreeGrafter"/>
</dbReference>
<name>A0A814T3E3_9BILA</name>
<proteinExistence type="predicted"/>
<dbReference type="GO" id="GO:0031507">
    <property type="term" value="P:heterochromatin formation"/>
    <property type="evidence" value="ECO:0007669"/>
    <property type="project" value="TreeGrafter"/>
</dbReference>
<dbReference type="Proteomes" id="UP000663845">
    <property type="component" value="Unassembled WGS sequence"/>
</dbReference>
<feature type="domain" description="LTD" evidence="3">
    <location>
        <begin position="187"/>
        <end position="313"/>
    </location>
</feature>
<gene>
    <name evidence="4" type="ORF">JYZ213_LOCUS24399</name>
    <name evidence="5" type="ORF">OXD698_LOCUS17327</name>
</gene>
<dbReference type="GO" id="GO:0090435">
    <property type="term" value="P:protein localization to nuclear envelope"/>
    <property type="evidence" value="ECO:0007669"/>
    <property type="project" value="TreeGrafter"/>
</dbReference>
<evidence type="ECO:0000313" key="5">
    <source>
        <dbReference type="EMBL" id="CAF3784593.1"/>
    </source>
</evidence>
<evidence type="ECO:0000256" key="2">
    <source>
        <dbReference type="SAM" id="Coils"/>
    </source>
</evidence>
<evidence type="ECO:0000259" key="3">
    <source>
        <dbReference type="PROSITE" id="PS51841"/>
    </source>
</evidence>
<evidence type="ECO:0000256" key="1">
    <source>
        <dbReference type="ARBA" id="ARBA00023054"/>
    </source>
</evidence>
<comment type="caution">
    <text evidence="4">The sequence shown here is derived from an EMBL/GenBank/DDBJ whole genome shotgun (WGS) entry which is preliminary data.</text>
</comment>
<dbReference type="InterPro" id="IPR036415">
    <property type="entry name" value="Lamin_tail_dom_sf"/>
</dbReference>
<evidence type="ECO:0000313" key="6">
    <source>
        <dbReference type="Proteomes" id="UP000663845"/>
    </source>
</evidence>
<dbReference type="InterPro" id="IPR001322">
    <property type="entry name" value="Lamin_tail_dom"/>
</dbReference>
<dbReference type="GO" id="GO:0005200">
    <property type="term" value="F:structural constituent of cytoskeleton"/>
    <property type="evidence" value="ECO:0007669"/>
    <property type="project" value="TreeGrafter"/>
</dbReference>
<protein>
    <recommendedName>
        <fullName evidence="3">LTD domain-containing protein</fullName>
    </recommendedName>
</protein>